<evidence type="ECO:0000256" key="8">
    <source>
        <dbReference type="PIRSR" id="PIRSR000862-1"/>
    </source>
</evidence>
<feature type="active site" description="Charge relay system" evidence="8">
    <location>
        <position position="330"/>
    </location>
</feature>
<dbReference type="PANTHER" id="PTHR11005">
    <property type="entry name" value="LYSOSOMAL ACID LIPASE-RELATED"/>
    <property type="match status" value="1"/>
</dbReference>
<organism evidence="11 12">
    <name type="scientific">Brassicogethes aeneus</name>
    <name type="common">Rape pollen beetle</name>
    <name type="synonym">Meligethes aeneus</name>
    <dbReference type="NCBI Taxonomy" id="1431903"/>
    <lineage>
        <taxon>Eukaryota</taxon>
        <taxon>Metazoa</taxon>
        <taxon>Ecdysozoa</taxon>
        <taxon>Arthropoda</taxon>
        <taxon>Hexapoda</taxon>
        <taxon>Insecta</taxon>
        <taxon>Pterygota</taxon>
        <taxon>Neoptera</taxon>
        <taxon>Endopterygota</taxon>
        <taxon>Coleoptera</taxon>
        <taxon>Polyphaga</taxon>
        <taxon>Cucujiformia</taxon>
        <taxon>Nitidulidae</taxon>
        <taxon>Meligethinae</taxon>
        <taxon>Brassicogethes</taxon>
    </lineage>
</organism>
<dbReference type="PIRSF" id="PIRSF000862">
    <property type="entry name" value="Steryl_ester_lip"/>
    <property type="match status" value="1"/>
</dbReference>
<keyword evidence="6" id="KW-0325">Glycoprotein</keyword>
<accession>A0A9P0B241</accession>
<feature type="domain" description="Partial AB-hydrolase lipase" evidence="10">
    <location>
        <begin position="30"/>
        <end position="86"/>
    </location>
</feature>
<evidence type="ECO:0000313" key="11">
    <source>
        <dbReference type="EMBL" id="CAH0553821.1"/>
    </source>
</evidence>
<dbReference type="AlphaFoldDB" id="A0A9P0B241"/>
<evidence type="ECO:0000256" key="3">
    <source>
        <dbReference type="ARBA" id="ARBA00022801"/>
    </source>
</evidence>
<dbReference type="InterPro" id="IPR029058">
    <property type="entry name" value="AB_hydrolase_fold"/>
</dbReference>
<dbReference type="EMBL" id="OV121134">
    <property type="protein sequence ID" value="CAH0553821.1"/>
    <property type="molecule type" value="Genomic_DNA"/>
</dbReference>
<dbReference type="GO" id="GO:0016042">
    <property type="term" value="P:lipid catabolic process"/>
    <property type="evidence" value="ECO:0007669"/>
    <property type="project" value="UniProtKB-KW"/>
</dbReference>
<dbReference type="Proteomes" id="UP001154078">
    <property type="component" value="Chromosome 3"/>
</dbReference>
<evidence type="ECO:0000256" key="4">
    <source>
        <dbReference type="ARBA" id="ARBA00022963"/>
    </source>
</evidence>
<keyword evidence="3 7" id="KW-0378">Hydrolase</keyword>
<evidence type="ECO:0000256" key="6">
    <source>
        <dbReference type="ARBA" id="ARBA00023180"/>
    </source>
</evidence>
<keyword evidence="5" id="KW-0443">Lipid metabolism</keyword>
<feature type="signal peptide" evidence="9">
    <location>
        <begin position="1"/>
        <end position="16"/>
    </location>
</feature>
<evidence type="ECO:0000259" key="10">
    <source>
        <dbReference type="Pfam" id="PF04083"/>
    </source>
</evidence>
<reference evidence="11" key="1">
    <citation type="submission" date="2021-12" db="EMBL/GenBank/DDBJ databases">
        <authorList>
            <person name="King R."/>
        </authorList>
    </citation>
    <scope>NUCLEOTIDE SEQUENCE</scope>
</reference>
<dbReference type="InterPro" id="IPR006693">
    <property type="entry name" value="AB_hydrolase_lipase"/>
</dbReference>
<keyword evidence="4 7" id="KW-0442">Lipid degradation</keyword>
<dbReference type="Pfam" id="PF04083">
    <property type="entry name" value="Abhydro_lipase"/>
    <property type="match status" value="1"/>
</dbReference>
<dbReference type="GO" id="GO:0016788">
    <property type="term" value="F:hydrolase activity, acting on ester bonds"/>
    <property type="evidence" value="ECO:0007669"/>
    <property type="project" value="InterPro"/>
</dbReference>
<evidence type="ECO:0000313" key="12">
    <source>
        <dbReference type="Proteomes" id="UP001154078"/>
    </source>
</evidence>
<dbReference type="OrthoDB" id="9974421at2759"/>
<evidence type="ECO:0000256" key="9">
    <source>
        <dbReference type="SAM" id="SignalP"/>
    </source>
</evidence>
<feature type="chain" id="PRO_5040473009" description="Lipase" evidence="9">
    <location>
        <begin position="17"/>
        <end position="385"/>
    </location>
</feature>
<evidence type="ECO:0000256" key="1">
    <source>
        <dbReference type="ARBA" id="ARBA00010701"/>
    </source>
</evidence>
<dbReference type="Gene3D" id="3.40.50.1820">
    <property type="entry name" value="alpha/beta hydrolase"/>
    <property type="match status" value="1"/>
</dbReference>
<evidence type="ECO:0000256" key="5">
    <source>
        <dbReference type="ARBA" id="ARBA00023098"/>
    </source>
</evidence>
<gene>
    <name evidence="11" type="ORF">MELIAE_LOCUS5724</name>
</gene>
<evidence type="ECO:0000256" key="2">
    <source>
        <dbReference type="ARBA" id="ARBA00022729"/>
    </source>
</evidence>
<dbReference type="FunFam" id="3.40.50.1820:FF:000057">
    <property type="entry name" value="Lipase"/>
    <property type="match status" value="1"/>
</dbReference>
<dbReference type="SUPFAM" id="SSF53474">
    <property type="entry name" value="alpha/beta-Hydrolases"/>
    <property type="match status" value="1"/>
</dbReference>
<protein>
    <recommendedName>
        <fullName evidence="7">Lipase</fullName>
    </recommendedName>
</protein>
<dbReference type="InterPro" id="IPR025483">
    <property type="entry name" value="Lipase_euk"/>
</dbReference>
<evidence type="ECO:0000256" key="7">
    <source>
        <dbReference type="PIRNR" id="PIRNR000862"/>
    </source>
</evidence>
<sequence>MLSLLVFVLCVLYAQATSFYLEDAKLPLKDVVNKYGYPLEVHTIITPDGYILGTHRIKHGRKSNTTNKNPILLGHGMGATSESFLALGKISLPYYLADHGYDVWIMNARGNFFSRNHTHLNPDNDRQFWNFRLDEICLIDLPANIDYISNVTKEKALFYVGHSQGTTAFFMLTSAKPEYNKKFKLAISMGPSVFLRFNEVITGLLPYGAPALSLVESFNFLELCTDMIRESIREYCSTPMFETVCLQSFNFLSDAEFPNDKNLLFWILRTIPSGLSIYQLKQYVQFTTSGFRYYDYGIQGNLKHYNAPYPPEYNIQNSKAPSALFYSDRDWITSPESVRLLGESLSNVIMYRVPFANFTHFDFIIHPDDVRLVYRPMVRLMEKYK</sequence>
<feature type="active site" description="Nucleophile" evidence="8">
    <location>
        <position position="163"/>
    </location>
</feature>
<comment type="similarity">
    <text evidence="1 7">Belongs to the AB hydrolase superfamily. Lipase family.</text>
</comment>
<keyword evidence="2 9" id="KW-0732">Signal</keyword>
<name>A0A9P0B241_BRAAE</name>
<feature type="active site" description="Charge relay system" evidence="8">
    <location>
        <position position="360"/>
    </location>
</feature>
<proteinExistence type="inferred from homology"/>
<keyword evidence="12" id="KW-1185">Reference proteome</keyword>